<proteinExistence type="predicted"/>
<dbReference type="Proteomes" id="UP000256345">
    <property type="component" value="Unassembled WGS sequence"/>
</dbReference>
<dbReference type="KEGG" id="age:AA314_05902"/>
<accession>A0AAC8TH77</accession>
<feature type="transmembrane region" description="Helical" evidence="1">
    <location>
        <begin position="12"/>
        <end position="33"/>
    </location>
</feature>
<dbReference type="RefSeq" id="WP_047858139.1">
    <property type="nucleotide sequence ID" value="NZ_CP011509.1"/>
</dbReference>
<keyword evidence="1" id="KW-0472">Membrane</keyword>
<reference evidence="2 4" key="1">
    <citation type="submission" date="2015-05" db="EMBL/GenBank/DDBJ databases">
        <title>Genome assembly of Archangium gephyra DSM 2261.</title>
        <authorList>
            <person name="Sharma G."/>
            <person name="Subramanian S."/>
        </authorList>
    </citation>
    <scope>NUCLEOTIDE SEQUENCE [LARGE SCALE GENOMIC DNA]</scope>
    <source>
        <strain evidence="2 4">DSM 2261</strain>
    </source>
</reference>
<evidence type="ECO:0000313" key="4">
    <source>
        <dbReference type="Proteomes" id="UP000035579"/>
    </source>
</evidence>
<keyword evidence="1" id="KW-1133">Transmembrane helix</keyword>
<dbReference type="EMBL" id="QUMU01000001">
    <property type="protein sequence ID" value="REG37644.1"/>
    <property type="molecule type" value="Genomic_DNA"/>
</dbReference>
<dbReference type="AlphaFoldDB" id="A0AAC8TH77"/>
<reference evidence="3 5" key="2">
    <citation type="submission" date="2018-08" db="EMBL/GenBank/DDBJ databases">
        <title>Genomic Encyclopedia of Archaeal and Bacterial Type Strains, Phase II (KMG-II): from individual species to whole genera.</title>
        <authorList>
            <person name="Goeker M."/>
        </authorList>
    </citation>
    <scope>NUCLEOTIDE SEQUENCE [LARGE SCALE GENOMIC DNA]</scope>
    <source>
        <strain evidence="3 5">DSM 2261</strain>
    </source>
</reference>
<keyword evidence="1" id="KW-0812">Transmembrane</keyword>
<gene>
    <name evidence="2" type="ORF">AA314_05902</name>
    <name evidence="3" type="ORF">ATI61_101631</name>
</gene>
<evidence type="ECO:0000313" key="5">
    <source>
        <dbReference type="Proteomes" id="UP000256345"/>
    </source>
</evidence>
<dbReference type="Proteomes" id="UP000035579">
    <property type="component" value="Chromosome"/>
</dbReference>
<name>A0AAC8TH77_9BACT</name>
<dbReference type="InterPro" id="IPR021279">
    <property type="entry name" value="DUF2721"/>
</dbReference>
<dbReference type="Pfam" id="PF11026">
    <property type="entry name" value="DUF2721"/>
    <property type="match status" value="1"/>
</dbReference>
<organism evidence="2 4">
    <name type="scientific">Archangium gephyra</name>
    <dbReference type="NCBI Taxonomy" id="48"/>
    <lineage>
        <taxon>Bacteria</taxon>
        <taxon>Pseudomonadati</taxon>
        <taxon>Myxococcota</taxon>
        <taxon>Myxococcia</taxon>
        <taxon>Myxococcales</taxon>
        <taxon>Cystobacterineae</taxon>
        <taxon>Archangiaceae</taxon>
        <taxon>Archangium</taxon>
    </lineage>
</organism>
<dbReference type="EMBL" id="CP011509">
    <property type="protein sequence ID" value="AKJ04276.1"/>
    <property type="molecule type" value="Genomic_DNA"/>
</dbReference>
<evidence type="ECO:0000313" key="2">
    <source>
        <dbReference type="EMBL" id="AKJ04276.1"/>
    </source>
</evidence>
<keyword evidence="5" id="KW-1185">Reference proteome</keyword>
<protein>
    <submittedName>
        <fullName evidence="3">Uncharacterized protein DUF2721</fullName>
    </submittedName>
</protein>
<sequence length="131" mass="14630">MELTLTTPGLLFPTVSLLLLAYTNRFLAIAALIRNMYAQYKASPDPLLLPQIENLKIRVRLIRDMQVLGVTSLFLCVVCMLLLFAGLSRPAEYVFGGSLLLMLGSLALSIWEIQISIRALQIQLGDLEHKK</sequence>
<feature type="transmembrane region" description="Helical" evidence="1">
    <location>
        <begin position="67"/>
        <end position="87"/>
    </location>
</feature>
<evidence type="ECO:0000256" key="1">
    <source>
        <dbReference type="SAM" id="Phobius"/>
    </source>
</evidence>
<evidence type="ECO:0000313" key="3">
    <source>
        <dbReference type="EMBL" id="REG37644.1"/>
    </source>
</evidence>
<feature type="transmembrane region" description="Helical" evidence="1">
    <location>
        <begin position="93"/>
        <end position="111"/>
    </location>
</feature>